<organism evidence="2 3">
    <name type="scientific">Kitasatospora cystarginea</name>
    <dbReference type="NCBI Taxonomy" id="58350"/>
    <lineage>
        <taxon>Bacteria</taxon>
        <taxon>Bacillati</taxon>
        <taxon>Actinomycetota</taxon>
        <taxon>Actinomycetes</taxon>
        <taxon>Kitasatosporales</taxon>
        <taxon>Streptomycetaceae</taxon>
        <taxon>Kitasatospora</taxon>
    </lineage>
</organism>
<reference evidence="2 3" key="1">
    <citation type="journal article" date="2019" name="Int. J. Syst. Evol. Microbiol.">
        <title>The Global Catalogue of Microorganisms (GCM) 10K type strain sequencing project: providing services to taxonomists for standard genome sequencing and annotation.</title>
        <authorList>
            <consortium name="The Broad Institute Genomics Platform"/>
            <consortium name="The Broad Institute Genome Sequencing Center for Infectious Disease"/>
            <person name="Wu L."/>
            <person name="Ma J."/>
        </authorList>
    </citation>
    <scope>NUCLEOTIDE SEQUENCE [LARGE SCALE GENOMIC DNA]</scope>
    <source>
        <strain evidence="2 3">JCM 7356</strain>
    </source>
</reference>
<proteinExistence type="predicted"/>
<dbReference type="Proteomes" id="UP001500305">
    <property type="component" value="Unassembled WGS sequence"/>
</dbReference>
<protein>
    <recommendedName>
        <fullName evidence="4">Transposase</fullName>
    </recommendedName>
</protein>
<evidence type="ECO:0000256" key="1">
    <source>
        <dbReference type="SAM" id="MobiDB-lite"/>
    </source>
</evidence>
<accession>A0ABN3F194</accession>
<evidence type="ECO:0008006" key="4">
    <source>
        <dbReference type="Google" id="ProtNLM"/>
    </source>
</evidence>
<name>A0ABN3F194_9ACTN</name>
<sequence>MWVAEADAAGDIDWNIAVDSTIVRAHQHAAGARADPPPALAPKGAGRGKHQDETPWQGLVARLVEVVREVGGAARDRWPRARGNSVAAGRRLDHDLPHGLLMTAT</sequence>
<keyword evidence="3" id="KW-1185">Reference proteome</keyword>
<evidence type="ECO:0000313" key="2">
    <source>
        <dbReference type="EMBL" id="GAA2281242.1"/>
    </source>
</evidence>
<feature type="region of interest" description="Disordered" evidence="1">
    <location>
        <begin position="26"/>
        <end position="55"/>
    </location>
</feature>
<comment type="caution">
    <text evidence="2">The sequence shown here is derived from an EMBL/GenBank/DDBJ whole genome shotgun (WGS) entry which is preliminary data.</text>
</comment>
<gene>
    <name evidence="2" type="ORF">GCM10010430_79150</name>
</gene>
<evidence type="ECO:0000313" key="3">
    <source>
        <dbReference type="Proteomes" id="UP001500305"/>
    </source>
</evidence>
<dbReference type="EMBL" id="BAAATR010000085">
    <property type="protein sequence ID" value="GAA2281242.1"/>
    <property type="molecule type" value="Genomic_DNA"/>
</dbReference>